<dbReference type="AlphaFoldDB" id="A0A9N9JKE8"/>
<gene>
    <name evidence="2" type="ORF">DERYTH_LOCUS20271</name>
</gene>
<reference evidence="2" key="1">
    <citation type="submission" date="2021-06" db="EMBL/GenBank/DDBJ databases">
        <authorList>
            <person name="Kallberg Y."/>
            <person name="Tangrot J."/>
            <person name="Rosling A."/>
        </authorList>
    </citation>
    <scope>NUCLEOTIDE SEQUENCE</scope>
    <source>
        <strain evidence="2">MA453B</strain>
    </source>
</reference>
<name>A0A9N9JKE8_9GLOM</name>
<feature type="transmembrane region" description="Helical" evidence="1">
    <location>
        <begin position="12"/>
        <end position="30"/>
    </location>
</feature>
<organism evidence="2 3">
    <name type="scientific">Dentiscutata erythropus</name>
    <dbReference type="NCBI Taxonomy" id="1348616"/>
    <lineage>
        <taxon>Eukaryota</taxon>
        <taxon>Fungi</taxon>
        <taxon>Fungi incertae sedis</taxon>
        <taxon>Mucoromycota</taxon>
        <taxon>Glomeromycotina</taxon>
        <taxon>Glomeromycetes</taxon>
        <taxon>Diversisporales</taxon>
        <taxon>Gigasporaceae</taxon>
        <taxon>Dentiscutata</taxon>
    </lineage>
</organism>
<accession>A0A9N9JKE8</accession>
<evidence type="ECO:0000313" key="2">
    <source>
        <dbReference type="EMBL" id="CAG8785282.1"/>
    </source>
</evidence>
<proteinExistence type="predicted"/>
<protein>
    <submittedName>
        <fullName evidence="2">16450_t:CDS:1</fullName>
    </submittedName>
</protein>
<evidence type="ECO:0000313" key="3">
    <source>
        <dbReference type="Proteomes" id="UP000789405"/>
    </source>
</evidence>
<dbReference type="EMBL" id="CAJVPY010023585">
    <property type="protein sequence ID" value="CAG8785282.1"/>
    <property type="molecule type" value="Genomic_DNA"/>
</dbReference>
<keyword evidence="3" id="KW-1185">Reference proteome</keyword>
<keyword evidence="1" id="KW-0812">Transmembrane</keyword>
<feature type="non-terminal residue" evidence="2">
    <location>
        <position position="111"/>
    </location>
</feature>
<sequence>MSILSVKVTKKFVFIIIIIICLFYFTYIYLNINVGNTDDKISNESIAAPPLLLNGRKRPKQGYVVSADRIEKNCGDIKNIMIENCLKYLDENEDDYMILFPATAGVSPPPP</sequence>
<dbReference type="Proteomes" id="UP000789405">
    <property type="component" value="Unassembled WGS sequence"/>
</dbReference>
<keyword evidence="1" id="KW-1133">Transmembrane helix</keyword>
<evidence type="ECO:0000256" key="1">
    <source>
        <dbReference type="SAM" id="Phobius"/>
    </source>
</evidence>
<keyword evidence="1" id="KW-0472">Membrane</keyword>
<comment type="caution">
    <text evidence="2">The sequence shown here is derived from an EMBL/GenBank/DDBJ whole genome shotgun (WGS) entry which is preliminary data.</text>
</comment>